<protein>
    <submittedName>
        <fullName evidence="1">Uncharacterized protein</fullName>
    </submittedName>
</protein>
<dbReference type="SUPFAM" id="SSF50494">
    <property type="entry name" value="Trypsin-like serine proteases"/>
    <property type="match status" value="1"/>
</dbReference>
<dbReference type="EMBL" id="CACRXK020006305">
    <property type="protein sequence ID" value="CAB4009024.1"/>
    <property type="molecule type" value="Genomic_DNA"/>
</dbReference>
<feature type="non-terminal residue" evidence="1">
    <location>
        <position position="107"/>
    </location>
</feature>
<dbReference type="InterPro" id="IPR043504">
    <property type="entry name" value="Peptidase_S1_PA_chymotrypsin"/>
</dbReference>
<gene>
    <name evidence="1" type="ORF">PACLA_8A012738</name>
</gene>
<evidence type="ECO:0000313" key="2">
    <source>
        <dbReference type="Proteomes" id="UP001152795"/>
    </source>
</evidence>
<comment type="caution">
    <text evidence="1">The sequence shown here is derived from an EMBL/GenBank/DDBJ whole genome shotgun (WGS) entry which is preliminary data.</text>
</comment>
<name>A0A6S7HTZ6_PARCT</name>
<accession>A0A6S7HTZ6</accession>
<dbReference type="Proteomes" id="UP001152795">
    <property type="component" value="Unassembled WGS sequence"/>
</dbReference>
<reference evidence="1" key="1">
    <citation type="submission" date="2020-04" db="EMBL/GenBank/DDBJ databases">
        <authorList>
            <person name="Alioto T."/>
            <person name="Alioto T."/>
            <person name="Gomez Garrido J."/>
        </authorList>
    </citation>
    <scope>NUCLEOTIDE SEQUENCE</scope>
    <source>
        <strain evidence="1">A484AB</strain>
    </source>
</reference>
<dbReference type="AlphaFoldDB" id="A0A6S7HTZ6"/>
<dbReference type="Gene3D" id="2.40.10.10">
    <property type="entry name" value="Trypsin-like serine proteases"/>
    <property type="match status" value="1"/>
</dbReference>
<evidence type="ECO:0000313" key="1">
    <source>
        <dbReference type="EMBL" id="CAB4009024.1"/>
    </source>
</evidence>
<organism evidence="1 2">
    <name type="scientific">Paramuricea clavata</name>
    <name type="common">Red gorgonian</name>
    <name type="synonym">Violescent sea-whip</name>
    <dbReference type="NCBI Taxonomy" id="317549"/>
    <lineage>
        <taxon>Eukaryota</taxon>
        <taxon>Metazoa</taxon>
        <taxon>Cnidaria</taxon>
        <taxon>Anthozoa</taxon>
        <taxon>Octocorallia</taxon>
        <taxon>Malacalcyonacea</taxon>
        <taxon>Plexauridae</taxon>
        <taxon>Paramuricea</taxon>
    </lineage>
</organism>
<proteinExistence type="predicted"/>
<dbReference type="InterPro" id="IPR009003">
    <property type="entry name" value="Peptidase_S1_PA"/>
</dbReference>
<keyword evidence="2" id="KW-1185">Reference proteome</keyword>
<sequence>MDKFLLKDGSSVTGIAKAKVETGIKICGATSGVVDDGVIEWIDWECKVDGEIKENQIKFTPGLQHGDSGSLLVDSSNNMAVGLVFAGSTKGDASFANHIDDVLDALE</sequence>